<protein>
    <submittedName>
        <fullName evidence="2">Uncharacterized protein</fullName>
    </submittedName>
</protein>
<organism evidence="2 3">
    <name type="scientific">Tuber aestivum</name>
    <name type="common">summer truffle</name>
    <dbReference type="NCBI Taxonomy" id="59557"/>
    <lineage>
        <taxon>Eukaryota</taxon>
        <taxon>Fungi</taxon>
        <taxon>Dikarya</taxon>
        <taxon>Ascomycota</taxon>
        <taxon>Pezizomycotina</taxon>
        <taxon>Pezizomycetes</taxon>
        <taxon>Pezizales</taxon>
        <taxon>Tuberaceae</taxon>
        <taxon>Tuber</taxon>
    </lineage>
</organism>
<evidence type="ECO:0000313" key="2">
    <source>
        <dbReference type="EMBL" id="CUS09624.1"/>
    </source>
</evidence>
<name>A0A292PR84_9PEZI</name>
<gene>
    <name evidence="2" type="ORF">GSTUAT00006280001</name>
</gene>
<sequence>MKPPEAHTPPQAIHRTPVLSRIIQEVPSFLQDRQPTRNQPSPKSNNNDKMRKAKRRISGAEKVRYSIANARTSCPWNPLRNQETNKGQRSWKDGRTRWTIPEVTRVPYRGFLDINAFPPPPSHIGDCRGIGSERLFDPVLQ</sequence>
<proteinExistence type="predicted"/>
<accession>A0A292PR84</accession>
<feature type="compositionally biased region" description="Polar residues" evidence="1">
    <location>
        <begin position="69"/>
        <end position="88"/>
    </location>
</feature>
<reference evidence="2" key="1">
    <citation type="submission" date="2015-10" db="EMBL/GenBank/DDBJ databases">
        <authorList>
            <person name="Regsiter A."/>
            <person name="william w."/>
        </authorList>
    </citation>
    <scope>NUCLEOTIDE SEQUENCE</scope>
    <source>
        <strain evidence="2">Montdore</strain>
    </source>
</reference>
<evidence type="ECO:0000256" key="1">
    <source>
        <dbReference type="SAM" id="MobiDB-lite"/>
    </source>
</evidence>
<feature type="region of interest" description="Disordered" evidence="1">
    <location>
        <begin position="25"/>
        <end position="93"/>
    </location>
</feature>
<dbReference type="Proteomes" id="UP001412239">
    <property type="component" value="Unassembled WGS sequence"/>
</dbReference>
<feature type="compositionally biased region" description="Polar residues" evidence="1">
    <location>
        <begin position="31"/>
        <end position="47"/>
    </location>
</feature>
<keyword evidence="3" id="KW-1185">Reference proteome</keyword>
<dbReference type="AlphaFoldDB" id="A0A292PR84"/>
<evidence type="ECO:0000313" key="3">
    <source>
        <dbReference type="Proteomes" id="UP001412239"/>
    </source>
</evidence>
<dbReference type="EMBL" id="LN891075">
    <property type="protein sequence ID" value="CUS09624.1"/>
    <property type="molecule type" value="Genomic_DNA"/>
</dbReference>